<reference evidence="1 2" key="1">
    <citation type="submission" date="2016-06" db="EMBL/GenBank/DDBJ databases">
        <title>Complete genome sequences of Bordetella bronchialis and Bordetella flabilis.</title>
        <authorList>
            <person name="LiPuma J.J."/>
            <person name="Spilker T."/>
        </authorList>
    </citation>
    <scope>NUCLEOTIDE SEQUENCE [LARGE SCALE GENOMIC DNA]</scope>
    <source>
        <strain evidence="1 2">AU17976</strain>
    </source>
</reference>
<accession>A0A193FXA4</accession>
<gene>
    <name evidence="1" type="ORF">BAU08_12205</name>
</gene>
<organism evidence="1 2">
    <name type="scientific">Bordetella bronchialis</name>
    <dbReference type="NCBI Taxonomy" id="463025"/>
    <lineage>
        <taxon>Bacteria</taxon>
        <taxon>Pseudomonadati</taxon>
        <taxon>Pseudomonadota</taxon>
        <taxon>Betaproteobacteria</taxon>
        <taxon>Burkholderiales</taxon>
        <taxon>Alcaligenaceae</taxon>
        <taxon>Bordetella</taxon>
    </lineage>
</organism>
<evidence type="ECO:0000313" key="2">
    <source>
        <dbReference type="Proteomes" id="UP000092213"/>
    </source>
</evidence>
<evidence type="ECO:0000313" key="1">
    <source>
        <dbReference type="EMBL" id="ANN71993.1"/>
    </source>
</evidence>
<protein>
    <submittedName>
        <fullName evidence="1">Uncharacterized protein</fullName>
    </submittedName>
</protein>
<dbReference type="AlphaFoldDB" id="A0A193FXA4"/>
<dbReference type="EMBL" id="CP016171">
    <property type="protein sequence ID" value="ANN71993.1"/>
    <property type="molecule type" value="Genomic_DNA"/>
</dbReference>
<dbReference type="Proteomes" id="UP000092213">
    <property type="component" value="Chromosome"/>
</dbReference>
<proteinExistence type="predicted"/>
<dbReference type="RefSeq" id="WP_066669499.1">
    <property type="nucleotide sequence ID" value="NZ_CP016171.1"/>
</dbReference>
<sequence>MSTSISLFSSNPAILLSSPVQAPRDDDGSNGMSIAFATHSKKLHQAVADEVLERGWNDGTPAQVCHKLAQAKDIVSRQLKQSAWEQEFSKLKLDTQTALGRSYLFGPREEQLRRHADLMHELNRLGEHIKAGPDKYVGDFAPFMPDKETCLAMYAPSPPADATTA</sequence>
<name>A0A193FXA4_9BORD</name>